<feature type="compositionally biased region" description="Low complexity" evidence="1">
    <location>
        <begin position="68"/>
        <end position="82"/>
    </location>
</feature>
<accession>A0ABQ0L1S3</accession>
<protein>
    <submittedName>
        <fullName evidence="2">Uncharacterized protein</fullName>
    </submittedName>
</protein>
<dbReference type="EMBL" id="DF840789">
    <property type="protein sequence ID" value="GAT45107.1"/>
    <property type="molecule type" value="Genomic_DNA"/>
</dbReference>
<gene>
    <name evidence="2" type="ORF">MCHLO_02699</name>
</gene>
<sequence>MSGVGCIRVPDSEAREAPSLDTRRGPSKDLENLGEDVSLNVAAANVDIHTLSPRVPCCSPRNHRTRSSLKLNSWRNRSSSSPNPQPHRAHFMDSIARLPTQLRRSCPRRRCYTLHRPFWGRHRFPAAAPRLLPDLHSPSSQMASFGPEAQVVAQI</sequence>
<evidence type="ECO:0000313" key="3">
    <source>
        <dbReference type="Proteomes" id="UP000815677"/>
    </source>
</evidence>
<evidence type="ECO:0000256" key="1">
    <source>
        <dbReference type="SAM" id="MobiDB-lite"/>
    </source>
</evidence>
<proteinExistence type="predicted"/>
<dbReference type="Proteomes" id="UP000815677">
    <property type="component" value="Unassembled WGS sequence"/>
</dbReference>
<reference evidence="2" key="1">
    <citation type="submission" date="2014-09" db="EMBL/GenBank/DDBJ databases">
        <title>Genome sequence of the luminous mushroom Mycena chlorophos for searching fungal bioluminescence genes.</title>
        <authorList>
            <person name="Tanaka Y."/>
            <person name="Kasuga D."/>
            <person name="Oba Y."/>
            <person name="Hase S."/>
            <person name="Sato K."/>
            <person name="Oba Y."/>
            <person name="Sakakibara Y."/>
        </authorList>
    </citation>
    <scope>NUCLEOTIDE SEQUENCE</scope>
</reference>
<feature type="compositionally biased region" description="Basic and acidic residues" evidence="1">
    <location>
        <begin position="10"/>
        <end position="31"/>
    </location>
</feature>
<feature type="region of interest" description="Disordered" evidence="1">
    <location>
        <begin position="53"/>
        <end position="89"/>
    </location>
</feature>
<feature type="region of interest" description="Disordered" evidence="1">
    <location>
        <begin position="1"/>
        <end position="32"/>
    </location>
</feature>
<keyword evidence="3" id="KW-1185">Reference proteome</keyword>
<organism evidence="2 3">
    <name type="scientific">Mycena chlorophos</name>
    <name type="common">Agaric fungus</name>
    <name type="synonym">Agaricus chlorophos</name>
    <dbReference type="NCBI Taxonomy" id="658473"/>
    <lineage>
        <taxon>Eukaryota</taxon>
        <taxon>Fungi</taxon>
        <taxon>Dikarya</taxon>
        <taxon>Basidiomycota</taxon>
        <taxon>Agaricomycotina</taxon>
        <taxon>Agaricomycetes</taxon>
        <taxon>Agaricomycetidae</taxon>
        <taxon>Agaricales</taxon>
        <taxon>Marasmiineae</taxon>
        <taxon>Mycenaceae</taxon>
        <taxon>Mycena</taxon>
    </lineage>
</organism>
<evidence type="ECO:0000313" key="2">
    <source>
        <dbReference type="EMBL" id="GAT45107.1"/>
    </source>
</evidence>
<name>A0ABQ0L1S3_MYCCL</name>